<name>A0A7X5ZXL6_9SPHN</name>
<dbReference type="AlphaFoldDB" id="A0A7X5ZXL6"/>
<sequence length="315" mass="31456">MWAWLKALLARLFGGGAPKPVPPTLAEEEFRPGPPPPSGMQQLLVMNGVFPQGGSAPAQFTVGMIESFAGSYPAYGARPCTGGTLPIASNQPLMAVMGTSFGGDGIMTIGVPDLHARVAIGGAPVGGVRPGALVLGWLIAMDASVDAPLPGTVMPFCGTVVPAGWAPCAGATLSVQQNAALFAAIGTAFGGNGTTTFQLPDLNGAAPVGLGPGMALGQKVPGTIGGLGLNYIINTGDLLAPGSGDGEPPAYYAYAGQVTAYAGAQIPQGWAACDGSMLAISGYPTLFQAIGDIWGGDGKTSFGLPDLRGRMMPGA</sequence>
<accession>A0A7X5ZXL6</accession>
<dbReference type="Pfam" id="PF07484">
    <property type="entry name" value="Collar"/>
    <property type="match status" value="3"/>
</dbReference>
<dbReference type="Gene3D" id="3.90.1340.10">
    <property type="entry name" value="Phage tail collar domain"/>
    <property type="match status" value="3"/>
</dbReference>
<dbReference type="InterPro" id="IPR011083">
    <property type="entry name" value="Phage_tail_collar_dom"/>
</dbReference>
<dbReference type="EMBL" id="JAASQV010000007">
    <property type="protein sequence ID" value="NIJ67395.1"/>
    <property type="molecule type" value="Genomic_DNA"/>
</dbReference>
<evidence type="ECO:0000313" key="3">
    <source>
        <dbReference type="Proteomes" id="UP000564677"/>
    </source>
</evidence>
<organism evidence="2 3">
    <name type="scientific">Sphingomonas leidyi</name>
    <dbReference type="NCBI Taxonomy" id="68569"/>
    <lineage>
        <taxon>Bacteria</taxon>
        <taxon>Pseudomonadati</taxon>
        <taxon>Pseudomonadota</taxon>
        <taxon>Alphaproteobacteria</taxon>
        <taxon>Sphingomonadales</taxon>
        <taxon>Sphingomonadaceae</taxon>
        <taxon>Sphingomonas</taxon>
    </lineage>
</organism>
<gene>
    <name evidence="2" type="ORF">FHR20_004379</name>
</gene>
<comment type="caution">
    <text evidence="2">The sequence shown here is derived from an EMBL/GenBank/DDBJ whole genome shotgun (WGS) entry which is preliminary data.</text>
</comment>
<dbReference type="RefSeq" id="WP_167301503.1">
    <property type="nucleotide sequence ID" value="NZ_JAASQV010000007.1"/>
</dbReference>
<dbReference type="Proteomes" id="UP000564677">
    <property type="component" value="Unassembled WGS sequence"/>
</dbReference>
<dbReference type="InterPro" id="IPR037053">
    <property type="entry name" value="Phage_tail_collar_dom_sf"/>
</dbReference>
<evidence type="ECO:0000313" key="2">
    <source>
        <dbReference type="EMBL" id="NIJ67395.1"/>
    </source>
</evidence>
<feature type="domain" description="Phage tail collar" evidence="1">
    <location>
        <begin position="63"/>
        <end position="118"/>
    </location>
</feature>
<reference evidence="2 3" key="1">
    <citation type="submission" date="2020-03" db="EMBL/GenBank/DDBJ databases">
        <title>Genomic Encyclopedia of Type Strains, Phase IV (KMG-IV): sequencing the most valuable type-strain genomes for metagenomic binning, comparative biology and taxonomic classification.</title>
        <authorList>
            <person name="Goeker M."/>
        </authorList>
    </citation>
    <scope>NUCLEOTIDE SEQUENCE [LARGE SCALE GENOMIC DNA]</scope>
    <source>
        <strain evidence="2 3">DSM 4733</strain>
    </source>
</reference>
<dbReference type="SUPFAM" id="SSF88874">
    <property type="entry name" value="Receptor-binding domain of short tail fibre protein gp12"/>
    <property type="match status" value="3"/>
</dbReference>
<proteinExistence type="predicted"/>
<feature type="domain" description="Phage tail collar" evidence="1">
    <location>
        <begin position="151"/>
        <end position="207"/>
    </location>
</feature>
<evidence type="ECO:0000259" key="1">
    <source>
        <dbReference type="Pfam" id="PF07484"/>
    </source>
</evidence>
<keyword evidence="3" id="KW-1185">Reference proteome</keyword>
<feature type="domain" description="Phage tail collar" evidence="1">
    <location>
        <begin position="256"/>
        <end position="311"/>
    </location>
</feature>
<protein>
    <submittedName>
        <fullName evidence="2">Microcystin-dependent protein</fullName>
    </submittedName>
</protein>